<dbReference type="EMBL" id="JAULSW010000010">
    <property type="protein sequence ID" value="KAK3368624.1"/>
    <property type="molecule type" value="Genomic_DNA"/>
</dbReference>
<evidence type="ECO:0000259" key="1">
    <source>
        <dbReference type="Pfam" id="PF06985"/>
    </source>
</evidence>
<name>A0AAE0N410_9PEZI</name>
<protein>
    <recommendedName>
        <fullName evidence="1">Heterokaryon incompatibility domain-containing protein</fullName>
    </recommendedName>
</protein>
<dbReference type="PANTHER" id="PTHR24148:SF64">
    <property type="entry name" value="HETEROKARYON INCOMPATIBILITY DOMAIN-CONTAINING PROTEIN"/>
    <property type="match status" value="1"/>
</dbReference>
<comment type="caution">
    <text evidence="2">The sequence shown here is derived from an EMBL/GenBank/DDBJ whole genome shotgun (WGS) entry which is preliminary data.</text>
</comment>
<feature type="domain" description="Heterokaryon incompatibility" evidence="1">
    <location>
        <begin position="44"/>
        <end position="96"/>
    </location>
</feature>
<reference evidence="2" key="2">
    <citation type="submission" date="2023-06" db="EMBL/GenBank/DDBJ databases">
        <authorList>
            <consortium name="Lawrence Berkeley National Laboratory"/>
            <person name="Haridas S."/>
            <person name="Hensen N."/>
            <person name="Bonometti L."/>
            <person name="Westerberg I."/>
            <person name="Brannstrom I.O."/>
            <person name="Guillou S."/>
            <person name="Cros-Aarteil S."/>
            <person name="Calhoun S."/>
            <person name="Kuo A."/>
            <person name="Mondo S."/>
            <person name="Pangilinan J."/>
            <person name="Riley R."/>
            <person name="LaButti K."/>
            <person name="Andreopoulos B."/>
            <person name="Lipzen A."/>
            <person name="Chen C."/>
            <person name="Yanf M."/>
            <person name="Daum C."/>
            <person name="Ng V."/>
            <person name="Clum A."/>
            <person name="Steindorff A."/>
            <person name="Ohm R."/>
            <person name="Martin F."/>
            <person name="Silar P."/>
            <person name="Natvig D."/>
            <person name="Lalanne C."/>
            <person name="Gautier V."/>
            <person name="Ament-velasquez S.L."/>
            <person name="Kruys A."/>
            <person name="Hutchinson M.I."/>
            <person name="Powell A.J."/>
            <person name="Barry K."/>
            <person name="Miller A.N."/>
            <person name="Grigoriev I.V."/>
            <person name="Debuchy R."/>
            <person name="Gladieux P."/>
            <person name="Thoren M.H."/>
            <person name="Johannesson H."/>
        </authorList>
    </citation>
    <scope>NUCLEOTIDE SEQUENCE</scope>
    <source>
        <strain evidence="2">CBS 232.78</strain>
    </source>
</reference>
<dbReference type="Pfam" id="PF06985">
    <property type="entry name" value="HET"/>
    <property type="match status" value="1"/>
</dbReference>
<dbReference type="InterPro" id="IPR010730">
    <property type="entry name" value="HET"/>
</dbReference>
<proteinExistence type="predicted"/>
<evidence type="ECO:0000313" key="2">
    <source>
        <dbReference type="EMBL" id="KAK3368624.1"/>
    </source>
</evidence>
<evidence type="ECO:0000313" key="3">
    <source>
        <dbReference type="Proteomes" id="UP001285441"/>
    </source>
</evidence>
<dbReference type="InterPro" id="IPR052895">
    <property type="entry name" value="HetReg/Transcr_Mod"/>
</dbReference>
<organism evidence="2 3">
    <name type="scientific">Podospora didyma</name>
    <dbReference type="NCBI Taxonomy" id="330526"/>
    <lineage>
        <taxon>Eukaryota</taxon>
        <taxon>Fungi</taxon>
        <taxon>Dikarya</taxon>
        <taxon>Ascomycota</taxon>
        <taxon>Pezizomycotina</taxon>
        <taxon>Sordariomycetes</taxon>
        <taxon>Sordariomycetidae</taxon>
        <taxon>Sordariales</taxon>
        <taxon>Podosporaceae</taxon>
        <taxon>Podospora</taxon>
    </lineage>
</organism>
<dbReference type="PANTHER" id="PTHR24148">
    <property type="entry name" value="ANKYRIN REPEAT DOMAIN-CONTAINING PROTEIN 39 HOMOLOG-RELATED"/>
    <property type="match status" value="1"/>
</dbReference>
<dbReference type="Proteomes" id="UP001285441">
    <property type="component" value="Unassembled WGS sequence"/>
</dbReference>
<sequence>MADSLYAYAPIDLATNGIRILRLCQGEPADPIICEPVEIFLDYKMVQDNLYSALRCLRTAGEDRWLWVDALWINQDDPREKTHQVGRMAKIYEKAE</sequence>
<dbReference type="AlphaFoldDB" id="A0AAE0N410"/>
<accession>A0AAE0N410</accession>
<reference evidence="2" key="1">
    <citation type="journal article" date="2023" name="Mol. Phylogenet. Evol.">
        <title>Genome-scale phylogeny and comparative genomics of the fungal order Sordariales.</title>
        <authorList>
            <person name="Hensen N."/>
            <person name="Bonometti L."/>
            <person name="Westerberg I."/>
            <person name="Brannstrom I.O."/>
            <person name="Guillou S."/>
            <person name="Cros-Aarteil S."/>
            <person name="Calhoun S."/>
            <person name="Haridas S."/>
            <person name="Kuo A."/>
            <person name="Mondo S."/>
            <person name="Pangilinan J."/>
            <person name="Riley R."/>
            <person name="LaButti K."/>
            <person name="Andreopoulos B."/>
            <person name="Lipzen A."/>
            <person name="Chen C."/>
            <person name="Yan M."/>
            <person name="Daum C."/>
            <person name="Ng V."/>
            <person name="Clum A."/>
            <person name="Steindorff A."/>
            <person name="Ohm R.A."/>
            <person name="Martin F."/>
            <person name="Silar P."/>
            <person name="Natvig D.O."/>
            <person name="Lalanne C."/>
            <person name="Gautier V."/>
            <person name="Ament-Velasquez S.L."/>
            <person name="Kruys A."/>
            <person name="Hutchinson M.I."/>
            <person name="Powell A.J."/>
            <person name="Barry K."/>
            <person name="Miller A.N."/>
            <person name="Grigoriev I.V."/>
            <person name="Debuchy R."/>
            <person name="Gladieux P."/>
            <person name="Hiltunen Thoren M."/>
            <person name="Johannesson H."/>
        </authorList>
    </citation>
    <scope>NUCLEOTIDE SEQUENCE</scope>
    <source>
        <strain evidence="2">CBS 232.78</strain>
    </source>
</reference>
<gene>
    <name evidence="2" type="ORF">B0H63DRAFT_528986</name>
</gene>
<keyword evidence="3" id="KW-1185">Reference proteome</keyword>